<dbReference type="Pfam" id="PF12833">
    <property type="entry name" value="HTH_18"/>
    <property type="match status" value="1"/>
</dbReference>
<evidence type="ECO:0000256" key="3">
    <source>
        <dbReference type="ARBA" id="ARBA00023163"/>
    </source>
</evidence>
<dbReference type="SUPFAM" id="SSF46689">
    <property type="entry name" value="Homeodomain-like"/>
    <property type="match status" value="1"/>
</dbReference>
<gene>
    <name evidence="5" type="ORF">MINT15_30270</name>
</gene>
<dbReference type="SMART" id="SM00342">
    <property type="entry name" value="HTH_ARAC"/>
    <property type="match status" value="1"/>
</dbReference>
<evidence type="ECO:0000256" key="1">
    <source>
        <dbReference type="ARBA" id="ARBA00023015"/>
    </source>
</evidence>
<dbReference type="OMA" id="ISPYNAY"/>
<evidence type="ECO:0000313" key="5">
    <source>
        <dbReference type="EMBL" id="KHF42825.1"/>
    </source>
</evidence>
<dbReference type="GO" id="GO:0003700">
    <property type="term" value="F:DNA-binding transcription factor activity"/>
    <property type="evidence" value="ECO:0007669"/>
    <property type="project" value="InterPro"/>
</dbReference>
<organism evidence="5 6">
    <name type="scientific">Saccharomonospora viridis</name>
    <dbReference type="NCBI Taxonomy" id="1852"/>
    <lineage>
        <taxon>Bacteria</taxon>
        <taxon>Bacillati</taxon>
        <taxon>Actinomycetota</taxon>
        <taxon>Actinomycetes</taxon>
        <taxon>Pseudonocardiales</taxon>
        <taxon>Pseudonocardiaceae</taxon>
        <taxon>Saccharomonospora</taxon>
    </lineage>
</organism>
<dbReference type="PROSITE" id="PS01124">
    <property type="entry name" value="HTH_ARAC_FAMILY_2"/>
    <property type="match status" value="1"/>
</dbReference>
<protein>
    <submittedName>
        <fullName evidence="5">AraC family transcriptional regulator</fullName>
    </submittedName>
</protein>
<dbReference type="InterPro" id="IPR009057">
    <property type="entry name" value="Homeodomain-like_sf"/>
</dbReference>
<dbReference type="RefSeq" id="WP_015785989.1">
    <property type="nucleotide sequence ID" value="NZ_FOWS01000001.1"/>
</dbReference>
<keyword evidence="2" id="KW-0238">DNA-binding</keyword>
<dbReference type="AlphaFoldDB" id="A0A837D6I9"/>
<reference evidence="5 6" key="1">
    <citation type="submission" date="2014-10" db="EMBL/GenBank/DDBJ databases">
        <title>Genome sequence of Micropolyspora internatus JCM3315.</title>
        <authorList>
            <person name="Shin S.-K."/>
            <person name="Yi H."/>
        </authorList>
    </citation>
    <scope>NUCLEOTIDE SEQUENCE [LARGE SCALE GENOMIC DNA]</scope>
    <source>
        <strain evidence="5 6">JCM 3315</strain>
    </source>
</reference>
<name>A0A837D6I9_9PSEU</name>
<dbReference type="InterPro" id="IPR018060">
    <property type="entry name" value="HTH_AraC"/>
</dbReference>
<evidence type="ECO:0000313" key="6">
    <source>
        <dbReference type="Proteomes" id="UP000030848"/>
    </source>
</evidence>
<evidence type="ECO:0000259" key="4">
    <source>
        <dbReference type="PROSITE" id="PS01124"/>
    </source>
</evidence>
<dbReference type="EMBL" id="JRZE01000006">
    <property type="protein sequence ID" value="KHF42825.1"/>
    <property type="molecule type" value="Genomic_DNA"/>
</dbReference>
<sequence length="321" mass="35378">MVDWDFPRGVASIALLVEFAAERGIPADVVLDGSGVDIATVRDPLAQVEARQELAVIRNLLAHCAADPAELGHEVGCRYHATAYGIWGFAVLSSRTVGDAMRLALRYVELTYVFCAPELRLEGDLAALHWRTTGVPVDVRPFLLARDVAASRTLIVELLGVRPDFDPVNAVISLPRALLDRRMPQANDHTAAVCEQQCRELLAKRRERGGTARRVRDRLLATDGLHTDMDTVAAELAMTARTLRRRLAAEGTSYRALVDEVRQTLAEELLATRSLSVEQVAYRLGYGDAASFVRAFTRWKGVPPGRYARSGRPGRRDPATR</sequence>
<dbReference type="GO" id="GO:0000976">
    <property type="term" value="F:transcription cis-regulatory region binding"/>
    <property type="evidence" value="ECO:0007669"/>
    <property type="project" value="TreeGrafter"/>
</dbReference>
<dbReference type="Proteomes" id="UP000030848">
    <property type="component" value="Unassembled WGS sequence"/>
</dbReference>
<dbReference type="PANTHER" id="PTHR47894">
    <property type="entry name" value="HTH-TYPE TRANSCRIPTIONAL REGULATOR GADX"/>
    <property type="match status" value="1"/>
</dbReference>
<keyword evidence="3" id="KW-0804">Transcription</keyword>
<comment type="caution">
    <text evidence="5">The sequence shown here is derived from an EMBL/GenBank/DDBJ whole genome shotgun (WGS) entry which is preliminary data.</text>
</comment>
<dbReference type="Gene3D" id="1.10.10.60">
    <property type="entry name" value="Homeodomain-like"/>
    <property type="match status" value="1"/>
</dbReference>
<dbReference type="PANTHER" id="PTHR47894:SF1">
    <property type="entry name" value="HTH-TYPE TRANSCRIPTIONAL REGULATOR VQSM"/>
    <property type="match status" value="1"/>
</dbReference>
<proteinExistence type="predicted"/>
<accession>A0A837D6I9</accession>
<feature type="domain" description="HTH araC/xylS-type" evidence="4">
    <location>
        <begin position="213"/>
        <end position="310"/>
    </location>
</feature>
<dbReference type="GO" id="GO:0005829">
    <property type="term" value="C:cytosol"/>
    <property type="evidence" value="ECO:0007669"/>
    <property type="project" value="TreeGrafter"/>
</dbReference>
<dbReference type="Pfam" id="PF12625">
    <property type="entry name" value="Arabinose_bd"/>
    <property type="match status" value="1"/>
</dbReference>
<dbReference type="InterPro" id="IPR032687">
    <property type="entry name" value="AraC-type_N"/>
</dbReference>
<evidence type="ECO:0000256" key="2">
    <source>
        <dbReference type="ARBA" id="ARBA00023125"/>
    </source>
</evidence>
<keyword evidence="1" id="KW-0805">Transcription regulation</keyword>
<dbReference type="OrthoDB" id="5241536at2"/>